<dbReference type="InterPro" id="IPR020103">
    <property type="entry name" value="PsdUridine_synth_cat_dom_sf"/>
</dbReference>
<accession>A0A4P7A2B9</accession>
<dbReference type="PANTHER" id="PTHR21600:SF35">
    <property type="entry name" value="PSEUDOURIDINE SYNTHASE"/>
    <property type="match status" value="1"/>
</dbReference>
<dbReference type="Pfam" id="PF00849">
    <property type="entry name" value="PseudoU_synth_2"/>
    <property type="match status" value="1"/>
</dbReference>
<organism evidence="5 6">
    <name type="scientific">Paenisporosarcina antarctica</name>
    <dbReference type="NCBI Taxonomy" id="417367"/>
    <lineage>
        <taxon>Bacteria</taxon>
        <taxon>Bacillati</taxon>
        <taxon>Bacillota</taxon>
        <taxon>Bacilli</taxon>
        <taxon>Bacillales</taxon>
        <taxon>Caryophanaceae</taxon>
        <taxon>Paenisporosarcina</taxon>
    </lineage>
</organism>
<dbReference type="GO" id="GO:0140098">
    <property type="term" value="F:catalytic activity, acting on RNA"/>
    <property type="evidence" value="ECO:0007669"/>
    <property type="project" value="UniProtKB-ARBA"/>
</dbReference>
<dbReference type="GO" id="GO:0009982">
    <property type="term" value="F:pseudouridine synthase activity"/>
    <property type="evidence" value="ECO:0007669"/>
    <property type="project" value="InterPro"/>
</dbReference>
<evidence type="ECO:0000313" key="5">
    <source>
        <dbReference type="EMBL" id="QBP43081.1"/>
    </source>
</evidence>
<dbReference type="Gene3D" id="3.30.2350.10">
    <property type="entry name" value="Pseudouridine synthase"/>
    <property type="match status" value="1"/>
</dbReference>
<dbReference type="OrthoDB" id="9807829at2"/>
<dbReference type="PANTHER" id="PTHR21600">
    <property type="entry name" value="MITOCHONDRIAL RNA PSEUDOURIDINE SYNTHASE"/>
    <property type="match status" value="1"/>
</dbReference>
<dbReference type="CDD" id="cd02869">
    <property type="entry name" value="PseudoU_synth_RluA_like"/>
    <property type="match status" value="1"/>
</dbReference>
<dbReference type="Proteomes" id="UP000294292">
    <property type="component" value="Chromosome"/>
</dbReference>
<feature type="domain" description="Pseudouridine synthase RsuA/RluA-like" evidence="4">
    <location>
        <begin position="89"/>
        <end position="236"/>
    </location>
</feature>
<evidence type="ECO:0000259" key="4">
    <source>
        <dbReference type="Pfam" id="PF00849"/>
    </source>
</evidence>
<keyword evidence="6" id="KW-1185">Reference proteome</keyword>
<dbReference type="AlphaFoldDB" id="A0A4P7A2B9"/>
<dbReference type="GO" id="GO:0003723">
    <property type="term" value="F:RNA binding"/>
    <property type="evidence" value="ECO:0007669"/>
    <property type="project" value="InterPro"/>
</dbReference>
<sequence length="290" mass="32581">MCKQFQLTFNSTEEILLREALSKWGISKRTLTSIKFDGGSLLVNGHEKTVRHPLAIGDVITVIFPLEEVSSGLIRQKGSLDIVYEDDVLLIVNKPPGQSTIPSREHPSGTLANYVAYYYEQMSIPSTVHILTRLDKDTSGLVCLVKNRHIHHIMNRSHMINKTYEAITHGKIVQSFQEIIAPIGRKGSSIIEREVREDGLFAHTDVNVIYPHTHFSHVKCLLHTGRTHQIRVHLAHIGHPIMGDDLYGGKIDLISRQALHCTSVEIKHPLTGELLTFTSSLPVDMKKLLI</sequence>
<evidence type="ECO:0000256" key="2">
    <source>
        <dbReference type="ARBA" id="ARBA00031870"/>
    </source>
</evidence>
<dbReference type="InterPro" id="IPR050188">
    <property type="entry name" value="RluA_PseudoU_synthase"/>
</dbReference>
<evidence type="ECO:0000256" key="3">
    <source>
        <dbReference type="ARBA" id="ARBA00033164"/>
    </source>
</evidence>
<protein>
    <recommendedName>
        <fullName evidence="2">RNA pseudouridylate synthase</fullName>
    </recommendedName>
    <alternativeName>
        <fullName evidence="3">RNA-uridine isomerase</fullName>
    </alternativeName>
</protein>
<proteinExistence type="predicted"/>
<dbReference type="KEGG" id="panc:E2636_11305"/>
<evidence type="ECO:0000313" key="6">
    <source>
        <dbReference type="Proteomes" id="UP000294292"/>
    </source>
</evidence>
<evidence type="ECO:0000256" key="1">
    <source>
        <dbReference type="ARBA" id="ARBA00000073"/>
    </source>
</evidence>
<comment type="catalytic activity">
    <reaction evidence="1">
        <text>a uridine in RNA = a pseudouridine in RNA</text>
        <dbReference type="Rhea" id="RHEA:48348"/>
        <dbReference type="Rhea" id="RHEA-COMP:12068"/>
        <dbReference type="Rhea" id="RHEA-COMP:12069"/>
        <dbReference type="ChEBI" id="CHEBI:65314"/>
        <dbReference type="ChEBI" id="CHEBI:65315"/>
    </reaction>
</comment>
<dbReference type="InterPro" id="IPR006145">
    <property type="entry name" value="PsdUridine_synth_RsuA/RluA"/>
</dbReference>
<reference evidence="5 6" key="1">
    <citation type="submission" date="2019-03" db="EMBL/GenBank/DDBJ databases">
        <title>Complete genome sequence of Paenisporosarcina antarctica CGMCC 1.6503T.</title>
        <authorList>
            <person name="Rong J.-C."/>
            <person name="Chi N.-Y."/>
            <person name="Zhang Q.-F."/>
        </authorList>
    </citation>
    <scope>NUCLEOTIDE SEQUENCE [LARGE SCALE GENOMIC DNA]</scope>
    <source>
        <strain evidence="5 6">CGMCC 1.6503</strain>
    </source>
</reference>
<dbReference type="GO" id="GO:0000455">
    <property type="term" value="P:enzyme-directed rRNA pseudouridine synthesis"/>
    <property type="evidence" value="ECO:0007669"/>
    <property type="project" value="TreeGrafter"/>
</dbReference>
<dbReference type="EMBL" id="CP038015">
    <property type="protein sequence ID" value="QBP43081.1"/>
    <property type="molecule type" value="Genomic_DNA"/>
</dbReference>
<gene>
    <name evidence="5" type="ORF">E2636_11305</name>
</gene>
<dbReference type="SUPFAM" id="SSF55120">
    <property type="entry name" value="Pseudouridine synthase"/>
    <property type="match status" value="1"/>
</dbReference>
<name>A0A4P7A2B9_9BACL</name>